<feature type="non-terminal residue" evidence="1">
    <location>
        <position position="123"/>
    </location>
</feature>
<comment type="caution">
    <text evidence="1">The sequence shown here is derived from an EMBL/GenBank/DDBJ whole genome shotgun (WGS) entry which is preliminary data.</text>
</comment>
<evidence type="ECO:0000313" key="2">
    <source>
        <dbReference type="Proteomes" id="UP001162483"/>
    </source>
</evidence>
<gene>
    <name evidence="1" type="ORF">SPARVUS_LOCUS4674051</name>
</gene>
<feature type="non-terminal residue" evidence="1">
    <location>
        <position position="1"/>
    </location>
</feature>
<proteinExistence type="predicted"/>
<sequence length="123" mass="13405">SWGCIGVRVSHDFCTGALSHCCCLHRHHSLFAMCHFQVFPLHTAGNVHGWLADYRASHSAAAQGPLILPWAPVPYPPLCCCQVQSLLMGPCTVLPLLLSDHRLTALPCATFRSPHNAGGFPFF</sequence>
<name>A0ABN9CDB4_9NEOB</name>
<protein>
    <submittedName>
        <fullName evidence="1">Uncharacterized protein</fullName>
    </submittedName>
</protein>
<dbReference type="Proteomes" id="UP001162483">
    <property type="component" value="Unassembled WGS sequence"/>
</dbReference>
<evidence type="ECO:0000313" key="1">
    <source>
        <dbReference type="EMBL" id="CAI9557251.1"/>
    </source>
</evidence>
<keyword evidence="2" id="KW-1185">Reference proteome</keyword>
<dbReference type="EMBL" id="CATNWA010008992">
    <property type="protein sequence ID" value="CAI9557251.1"/>
    <property type="molecule type" value="Genomic_DNA"/>
</dbReference>
<reference evidence="1" key="1">
    <citation type="submission" date="2023-05" db="EMBL/GenBank/DDBJ databases">
        <authorList>
            <person name="Stuckert A."/>
        </authorList>
    </citation>
    <scope>NUCLEOTIDE SEQUENCE</scope>
</reference>
<accession>A0ABN9CDB4</accession>
<organism evidence="1 2">
    <name type="scientific">Staurois parvus</name>
    <dbReference type="NCBI Taxonomy" id="386267"/>
    <lineage>
        <taxon>Eukaryota</taxon>
        <taxon>Metazoa</taxon>
        <taxon>Chordata</taxon>
        <taxon>Craniata</taxon>
        <taxon>Vertebrata</taxon>
        <taxon>Euteleostomi</taxon>
        <taxon>Amphibia</taxon>
        <taxon>Batrachia</taxon>
        <taxon>Anura</taxon>
        <taxon>Neobatrachia</taxon>
        <taxon>Ranoidea</taxon>
        <taxon>Ranidae</taxon>
        <taxon>Staurois</taxon>
    </lineage>
</organism>